<keyword evidence="2" id="KW-1185">Reference proteome</keyword>
<gene>
    <name evidence="1" type="ORF">Ddye_027685</name>
</gene>
<accession>A0AAD9TPK8</accession>
<name>A0AAD9TPK8_9ROSI</name>
<comment type="caution">
    <text evidence="1">The sequence shown here is derived from an EMBL/GenBank/DDBJ whole genome shotgun (WGS) entry which is preliminary data.</text>
</comment>
<dbReference type="EMBL" id="JANJYI010000008">
    <property type="protein sequence ID" value="KAK2639890.1"/>
    <property type="molecule type" value="Genomic_DNA"/>
</dbReference>
<sequence>MEEGYGGAKKVIDDIQMVFVDNRQILDSFLVAEEIVHKWRRDKEGRLLVKLNFEKAYDSVDHSFLDNMLEAMGFGLKWRSWIRCCIESPTLSVLLEVARSSSDSFFIKAVGSVYENRSTSAKVVNEGLKVVIRRGNKACFWGDIGQDSVPLKRVFQGFLPWQGIKRGLFKTSAFGMALFWFGM</sequence>
<evidence type="ECO:0000313" key="2">
    <source>
        <dbReference type="Proteomes" id="UP001280121"/>
    </source>
</evidence>
<dbReference type="AlphaFoldDB" id="A0AAD9TPK8"/>
<organism evidence="1 2">
    <name type="scientific">Dipteronia dyeriana</name>
    <dbReference type="NCBI Taxonomy" id="168575"/>
    <lineage>
        <taxon>Eukaryota</taxon>
        <taxon>Viridiplantae</taxon>
        <taxon>Streptophyta</taxon>
        <taxon>Embryophyta</taxon>
        <taxon>Tracheophyta</taxon>
        <taxon>Spermatophyta</taxon>
        <taxon>Magnoliopsida</taxon>
        <taxon>eudicotyledons</taxon>
        <taxon>Gunneridae</taxon>
        <taxon>Pentapetalae</taxon>
        <taxon>rosids</taxon>
        <taxon>malvids</taxon>
        <taxon>Sapindales</taxon>
        <taxon>Sapindaceae</taxon>
        <taxon>Hippocastanoideae</taxon>
        <taxon>Acereae</taxon>
        <taxon>Dipteronia</taxon>
    </lineage>
</organism>
<evidence type="ECO:0000313" key="1">
    <source>
        <dbReference type="EMBL" id="KAK2639890.1"/>
    </source>
</evidence>
<dbReference type="Proteomes" id="UP001280121">
    <property type="component" value="Unassembled WGS sequence"/>
</dbReference>
<evidence type="ECO:0008006" key="3">
    <source>
        <dbReference type="Google" id="ProtNLM"/>
    </source>
</evidence>
<protein>
    <recommendedName>
        <fullName evidence="3">Reverse transcriptase domain-containing protein</fullName>
    </recommendedName>
</protein>
<reference evidence="1" key="1">
    <citation type="journal article" date="2023" name="Plant J.">
        <title>Genome sequences and population genomics provide insights into the demographic history, inbreeding, and mutation load of two 'living fossil' tree species of Dipteronia.</title>
        <authorList>
            <person name="Feng Y."/>
            <person name="Comes H.P."/>
            <person name="Chen J."/>
            <person name="Zhu S."/>
            <person name="Lu R."/>
            <person name="Zhang X."/>
            <person name="Li P."/>
            <person name="Qiu J."/>
            <person name="Olsen K.M."/>
            <person name="Qiu Y."/>
        </authorList>
    </citation>
    <scope>NUCLEOTIDE SEQUENCE</scope>
    <source>
        <strain evidence="1">KIB01</strain>
    </source>
</reference>
<proteinExistence type="predicted"/>